<dbReference type="SMART" id="SM00450">
    <property type="entry name" value="RHOD"/>
    <property type="match status" value="1"/>
</dbReference>
<keyword evidence="1" id="KW-0472">Membrane</keyword>
<dbReference type="Proteomes" id="UP001142810">
    <property type="component" value="Unassembled WGS sequence"/>
</dbReference>
<feature type="domain" description="Rhodanese" evidence="2">
    <location>
        <begin position="50"/>
        <end position="141"/>
    </location>
</feature>
<dbReference type="InterPro" id="IPR001763">
    <property type="entry name" value="Rhodanese-like_dom"/>
</dbReference>
<accession>A0ABT3P2B9</accession>
<dbReference type="Pfam" id="PF00581">
    <property type="entry name" value="Rhodanese"/>
    <property type="match status" value="1"/>
</dbReference>
<sequence length="141" mass="15672">MEQLIEFAGNHFLLSGIWLALVAMLVYSFVSTLTSKIKEVNTHEMTQLINKEDAVVLDTRPAKDFKTGRIINARQLKPEEIREKNFSKLEKFKDTPIIVVCAMGNSARGVASSLTQSGFNKVFVLKGGMNAWQSAGLPISR</sequence>
<feature type="transmembrane region" description="Helical" evidence="1">
    <location>
        <begin position="12"/>
        <end position="30"/>
    </location>
</feature>
<dbReference type="SUPFAM" id="SSF52821">
    <property type="entry name" value="Rhodanese/Cell cycle control phosphatase"/>
    <property type="match status" value="1"/>
</dbReference>
<keyword evidence="1" id="KW-0812">Transmembrane</keyword>
<gene>
    <name evidence="3" type="ORF">OPS25_00115</name>
</gene>
<keyword evidence="1" id="KW-1133">Transmembrane helix</keyword>
<reference evidence="3" key="1">
    <citation type="submission" date="2022-11" db="EMBL/GenBank/DDBJ databases">
        <title>Alteromonas sp. nov., isolated from sea water of the Qingdao.</title>
        <authorList>
            <person name="Wang Q."/>
        </authorList>
    </citation>
    <scope>NUCLEOTIDE SEQUENCE</scope>
    <source>
        <strain evidence="3">ASW11-7</strain>
    </source>
</reference>
<dbReference type="PANTHER" id="PTHR43031">
    <property type="entry name" value="FAD-DEPENDENT OXIDOREDUCTASE"/>
    <property type="match status" value="1"/>
</dbReference>
<proteinExistence type="predicted"/>
<protein>
    <submittedName>
        <fullName evidence="3">Rhodanese-like domain-containing protein</fullName>
    </submittedName>
</protein>
<evidence type="ECO:0000259" key="2">
    <source>
        <dbReference type="PROSITE" id="PS50206"/>
    </source>
</evidence>
<evidence type="ECO:0000313" key="3">
    <source>
        <dbReference type="EMBL" id="MCW8106904.1"/>
    </source>
</evidence>
<evidence type="ECO:0000256" key="1">
    <source>
        <dbReference type="SAM" id="Phobius"/>
    </source>
</evidence>
<dbReference type="Gene3D" id="3.40.250.10">
    <property type="entry name" value="Rhodanese-like domain"/>
    <property type="match status" value="1"/>
</dbReference>
<dbReference type="PANTHER" id="PTHR43031:SF18">
    <property type="entry name" value="RHODANESE-RELATED SULFURTRANSFERASES"/>
    <property type="match status" value="1"/>
</dbReference>
<evidence type="ECO:0000313" key="4">
    <source>
        <dbReference type="Proteomes" id="UP001142810"/>
    </source>
</evidence>
<dbReference type="PROSITE" id="PS50206">
    <property type="entry name" value="RHODANESE_3"/>
    <property type="match status" value="1"/>
</dbReference>
<dbReference type="InterPro" id="IPR036873">
    <property type="entry name" value="Rhodanese-like_dom_sf"/>
</dbReference>
<name>A0ABT3P2B9_9ALTE</name>
<organism evidence="3 4">
    <name type="scientific">Alteromonas aquimaris</name>
    <dbReference type="NCBI Taxonomy" id="2998417"/>
    <lineage>
        <taxon>Bacteria</taxon>
        <taxon>Pseudomonadati</taxon>
        <taxon>Pseudomonadota</taxon>
        <taxon>Gammaproteobacteria</taxon>
        <taxon>Alteromonadales</taxon>
        <taxon>Alteromonadaceae</taxon>
        <taxon>Alteromonas/Salinimonas group</taxon>
        <taxon>Alteromonas</taxon>
    </lineage>
</organism>
<dbReference type="CDD" id="cd00158">
    <property type="entry name" value="RHOD"/>
    <property type="match status" value="1"/>
</dbReference>
<dbReference type="InterPro" id="IPR050229">
    <property type="entry name" value="GlpE_sulfurtransferase"/>
</dbReference>
<dbReference type="EMBL" id="JAPFRD010000001">
    <property type="protein sequence ID" value="MCW8106904.1"/>
    <property type="molecule type" value="Genomic_DNA"/>
</dbReference>
<keyword evidence="4" id="KW-1185">Reference proteome</keyword>
<dbReference type="RefSeq" id="WP_265615626.1">
    <property type="nucleotide sequence ID" value="NZ_JAPFRD010000001.1"/>
</dbReference>
<comment type="caution">
    <text evidence="3">The sequence shown here is derived from an EMBL/GenBank/DDBJ whole genome shotgun (WGS) entry which is preliminary data.</text>
</comment>